<dbReference type="EMBL" id="BAAADA010000114">
    <property type="protein sequence ID" value="GAA0485750.1"/>
    <property type="molecule type" value="Genomic_DNA"/>
</dbReference>
<accession>A0ABN1AX70</accession>
<keyword evidence="4" id="KW-0808">Transferase</keyword>
<evidence type="ECO:0000256" key="9">
    <source>
        <dbReference type="ARBA" id="ARBA00022989"/>
    </source>
</evidence>
<evidence type="ECO:0000256" key="2">
    <source>
        <dbReference type="ARBA" id="ARBA00022475"/>
    </source>
</evidence>
<dbReference type="PANTHER" id="PTHR34220">
    <property type="entry name" value="SENSOR HISTIDINE KINASE YPDA"/>
    <property type="match status" value="1"/>
</dbReference>
<dbReference type="Proteomes" id="UP001410648">
    <property type="component" value="Unassembled WGS sequence"/>
</dbReference>
<evidence type="ECO:0000256" key="8">
    <source>
        <dbReference type="ARBA" id="ARBA00022840"/>
    </source>
</evidence>
<feature type="domain" description="Signal transduction histidine kinase internal region" evidence="12">
    <location>
        <begin position="70"/>
        <end position="114"/>
    </location>
</feature>
<evidence type="ECO:0000256" key="4">
    <source>
        <dbReference type="ARBA" id="ARBA00022679"/>
    </source>
</evidence>
<dbReference type="InterPro" id="IPR010559">
    <property type="entry name" value="Sig_transdc_His_kin_internal"/>
</dbReference>
<evidence type="ECO:0000259" key="12">
    <source>
        <dbReference type="Pfam" id="PF06580"/>
    </source>
</evidence>
<evidence type="ECO:0000313" key="13">
    <source>
        <dbReference type="EMBL" id="GAA0485750.1"/>
    </source>
</evidence>
<keyword evidence="10" id="KW-0902">Two-component regulatory system</keyword>
<keyword evidence="11" id="KW-0472">Membrane</keyword>
<dbReference type="InterPro" id="IPR050640">
    <property type="entry name" value="Bact_2-comp_sensor_kinase"/>
</dbReference>
<dbReference type="PANTHER" id="PTHR34220:SF11">
    <property type="entry name" value="SENSOR PROTEIN KINASE HPTS"/>
    <property type="match status" value="1"/>
</dbReference>
<evidence type="ECO:0000256" key="3">
    <source>
        <dbReference type="ARBA" id="ARBA00022553"/>
    </source>
</evidence>
<evidence type="ECO:0000256" key="7">
    <source>
        <dbReference type="ARBA" id="ARBA00022777"/>
    </source>
</evidence>
<keyword evidence="2" id="KW-1003">Cell membrane</keyword>
<keyword evidence="7" id="KW-0418">Kinase</keyword>
<dbReference type="Pfam" id="PF06580">
    <property type="entry name" value="His_kinase"/>
    <property type="match status" value="1"/>
</dbReference>
<sequence length="115" mass="13309">MSNTTQTFAQVVPETLSTIDHSFYQTNTNLIEQYISGTGSIETSQIYRLFYTFNSQQQIKSDLLLFDSKKKLEAQFHPHFLANTLETIRSAMYIDTQLANEVLLRMNSLLRYSVD</sequence>
<name>A0ABN1AX70_9LACT</name>
<proteinExistence type="predicted"/>
<organism evidence="13 14">
    <name type="scientific">Alkalibacterium indicireducens</name>
    <dbReference type="NCBI Taxonomy" id="398758"/>
    <lineage>
        <taxon>Bacteria</taxon>
        <taxon>Bacillati</taxon>
        <taxon>Bacillota</taxon>
        <taxon>Bacilli</taxon>
        <taxon>Lactobacillales</taxon>
        <taxon>Carnobacteriaceae</taxon>
        <taxon>Alkalibacterium</taxon>
    </lineage>
</organism>
<gene>
    <name evidence="13" type="ORF">GCM10008936_13260</name>
</gene>
<keyword evidence="8" id="KW-0067">ATP-binding</keyword>
<keyword evidence="14" id="KW-1185">Reference proteome</keyword>
<keyword evidence="6" id="KW-0547">Nucleotide-binding</keyword>
<comment type="caution">
    <text evidence="13">The sequence shown here is derived from an EMBL/GenBank/DDBJ whole genome shotgun (WGS) entry which is preliminary data.</text>
</comment>
<evidence type="ECO:0000313" key="14">
    <source>
        <dbReference type="Proteomes" id="UP001410648"/>
    </source>
</evidence>
<evidence type="ECO:0000256" key="6">
    <source>
        <dbReference type="ARBA" id="ARBA00022741"/>
    </source>
</evidence>
<protein>
    <recommendedName>
        <fullName evidence="12">Signal transduction histidine kinase internal region domain-containing protein</fullName>
    </recommendedName>
</protein>
<keyword evidence="9" id="KW-1133">Transmembrane helix</keyword>
<reference evidence="13 14" key="1">
    <citation type="journal article" date="2019" name="Int. J. Syst. Evol. Microbiol.">
        <title>The Global Catalogue of Microorganisms (GCM) 10K type strain sequencing project: providing services to taxonomists for standard genome sequencing and annotation.</title>
        <authorList>
            <consortium name="The Broad Institute Genomics Platform"/>
            <consortium name="The Broad Institute Genome Sequencing Center for Infectious Disease"/>
            <person name="Wu L."/>
            <person name="Ma J."/>
        </authorList>
    </citation>
    <scope>NUCLEOTIDE SEQUENCE [LARGE SCALE GENOMIC DNA]</scope>
    <source>
        <strain evidence="13 14">JCM 14232</strain>
    </source>
</reference>
<evidence type="ECO:0000256" key="5">
    <source>
        <dbReference type="ARBA" id="ARBA00022692"/>
    </source>
</evidence>
<keyword evidence="5" id="KW-0812">Transmembrane</keyword>
<comment type="subcellular location">
    <subcellularLocation>
        <location evidence="1">Cell membrane</location>
        <topology evidence="1">Multi-pass membrane protein</topology>
    </subcellularLocation>
</comment>
<evidence type="ECO:0000256" key="1">
    <source>
        <dbReference type="ARBA" id="ARBA00004651"/>
    </source>
</evidence>
<evidence type="ECO:0000256" key="11">
    <source>
        <dbReference type="ARBA" id="ARBA00023136"/>
    </source>
</evidence>
<keyword evidence="3" id="KW-0597">Phosphoprotein</keyword>
<evidence type="ECO:0000256" key="10">
    <source>
        <dbReference type="ARBA" id="ARBA00023012"/>
    </source>
</evidence>